<accession>A0ABQ8K4B9</accession>
<proteinExistence type="predicted"/>
<organism evidence="2 3">
    <name type="scientific">Rhodofomes roseus</name>
    <dbReference type="NCBI Taxonomy" id="34475"/>
    <lineage>
        <taxon>Eukaryota</taxon>
        <taxon>Fungi</taxon>
        <taxon>Dikarya</taxon>
        <taxon>Basidiomycota</taxon>
        <taxon>Agaricomycotina</taxon>
        <taxon>Agaricomycetes</taxon>
        <taxon>Polyporales</taxon>
        <taxon>Rhodofomes</taxon>
    </lineage>
</organism>
<dbReference type="RefSeq" id="XP_047774803.1">
    <property type="nucleotide sequence ID" value="XM_047917510.1"/>
</dbReference>
<protein>
    <recommendedName>
        <fullName evidence="4">Cysteine-rich transmembrane CYSTM domain-containing protein</fullName>
    </recommendedName>
</protein>
<dbReference type="GeneID" id="71998242"/>
<comment type="caution">
    <text evidence="2">The sequence shown here is derived from an EMBL/GenBank/DDBJ whole genome shotgun (WGS) entry which is preliminary data.</text>
</comment>
<feature type="compositionally biased region" description="Low complexity" evidence="1">
    <location>
        <begin position="9"/>
        <end position="22"/>
    </location>
</feature>
<dbReference type="EMBL" id="JADCUA010000024">
    <property type="protein sequence ID" value="KAH9831706.1"/>
    <property type="molecule type" value="Genomic_DNA"/>
</dbReference>
<sequence length="74" mass="7432">MSTPGDSVTYPPTAHTPLAHAARTSHEVVSTQPAPAATMSPSASAKGGEKPERLRGGCIPLPGGGTCFIIPCCC</sequence>
<evidence type="ECO:0000313" key="3">
    <source>
        <dbReference type="Proteomes" id="UP000814176"/>
    </source>
</evidence>
<reference evidence="2 3" key="1">
    <citation type="journal article" date="2021" name="Environ. Microbiol.">
        <title>Gene family expansions and transcriptome signatures uncover fungal adaptations to wood decay.</title>
        <authorList>
            <person name="Hage H."/>
            <person name="Miyauchi S."/>
            <person name="Viragh M."/>
            <person name="Drula E."/>
            <person name="Min B."/>
            <person name="Chaduli D."/>
            <person name="Navarro D."/>
            <person name="Favel A."/>
            <person name="Norest M."/>
            <person name="Lesage-Meessen L."/>
            <person name="Balint B."/>
            <person name="Merenyi Z."/>
            <person name="de Eugenio L."/>
            <person name="Morin E."/>
            <person name="Martinez A.T."/>
            <person name="Baldrian P."/>
            <person name="Stursova M."/>
            <person name="Martinez M.J."/>
            <person name="Novotny C."/>
            <person name="Magnuson J.K."/>
            <person name="Spatafora J.W."/>
            <person name="Maurice S."/>
            <person name="Pangilinan J."/>
            <person name="Andreopoulos W."/>
            <person name="LaButti K."/>
            <person name="Hundley H."/>
            <person name="Na H."/>
            <person name="Kuo A."/>
            <person name="Barry K."/>
            <person name="Lipzen A."/>
            <person name="Henrissat B."/>
            <person name="Riley R."/>
            <person name="Ahrendt S."/>
            <person name="Nagy L.G."/>
            <person name="Grigoriev I.V."/>
            <person name="Martin F."/>
            <person name="Rosso M.N."/>
        </authorList>
    </citation>
    <scope>NUCLEOTIDE SEQUENCE [LARGE SCALE GENOMIC DNA]</scope>
    <source>
        <strain evidence="2 3">CIRM-BRFM 1785</strain>
    </source>
</reference>
<name>A0ABQ8K4B9_9APHY</name>
<gene>
    <name evidence="2" type="ORF">C8Q71DRAFT_282305</name>
</gene>
<evidence type="ECO:0000313" key="2">
    <source>
        <dbReference type="EMBL" id="KAH9831706.1"/>
    </source>
</evidence>
<feature type="compositionally biased region" description="Low complexity" evidence="1">
    <location>
        <begin position="33"/>
        <end position="45"/>
    </location>
</feature>
<feature type="region of interest" description="Disordered" evidence="1">
    <location>
        <begin position="1"/>
        <end position="53"/>
    </location>
</feature>
<evidence type="ECO:0008006" key="4">
    <source>
        <dbReference type="Google" id="ProtNLM"/>
    </source>
</evidence>
<keyword evidence="3" id="KW-1185">Reference proteome</keyword>
<evidence type="ECO:0000256" key="1">
    <source>
        <dbReference type="SAM" id="MobiDB-lite"/>
    </source>
</evidence>
<dbReference type="Proteomes" id="UP000814176">
    <property type="component" value="Unassembled WGS sequence"/>
</dbReference>